<evidence type="ECO:0000256" key="5">
    <source>
        <dbReference type="RuleBase" id="RU000590"/>
    </source>
</evidence>
<dbReference type="Pfam" id="PF00557">
    <property type="entry name" value="Peptidase_M24"/>
    <property type="match status" value="1"/>
</dbReference>
<keyword evidence="3" id="KW-0378">Hydrolase</keyword>
<dbReference type="PANTHER" id="PTHR46112:SF3">
    <property type="entry name" value="AMINOPEPTIDASE YPDF"/>
    <property type="match status" value="1"/>
</dbReference>
<dbReference type="CDD" id="cd01092">
    <property type="entry name" value="APP-like"/>
    <property type="match status" value="1"/>
</dbReference>
<protein>
    <submittedName>
        <fullName evidence="8">Aminopeptidase YpdF (MP-, MA-, MS-, AP-, NP-specific)</fullName>
    </submittedName>
</protein>
<dbReference type="PROSITE" id="PS00491">
    <property type="entry name" value="PROLINE_PEPTIDASE"/>
    <property type="match status" value="1"/>
</dbReference>
<gene>
    <name evidence="8" type="ORF">AVDCRST_MAG40-1172</name>
</gene>
<dbReference type="GO" id="GO:0006508">
    <property type="term" value="P:proteolysis"/>
    <property type="evidence" value="ECO:0007669"/>
    <property type="project" value="UniProtKB-KW"/>
</dbReference>
<dbReference type="GO" id="GO:0004177">
    <property type="term" value="F:aminopeptidase activity"/>
    <property type="evidence" value="ECO:0007669"/>
    <property type="project" value="UniProtKB-KW"/>
</dbReference>
<reference evidence="8" key="1">
    <citation type="submission" date="2020-02" db="EMBL/GenBank/DDBJ databases">
        <authorList>
            <person name="Meier V. D."/>
        </authorList>
    </citation>
    <scope>NUCLEOTIDE SEQUENCE</scope>
    <source>
        <strain evidence="8">AVDCRST_MAG40</strain>
    </source>
</reference>
<dbReference type="AlphaFoldDB" id="A0A6J4KTK5"/>
<evidence type="ECO:0000256" key="4">
    <source>
        <dbReference type="ARBA" id="ARBA00023049"/>
    </source>
</evidence>
<proteinExistence type="inferred from homology"/>
<evidence type="ECO:0000259" key="6">
    <source>
        <dbReference type="Pfam" id="PF00557"/>
    </source>
</evidence>
<dbReference type="InterPro" id="IPR000994">
    <property type="entry name" value="Pept_M24"/>
</dbReference>
<accession>A0A6J4KTK5</accession>
<name>A0A6J4KTK5_9BACT</name>
<dbReference type="GO" id="GO:0008237">
    <property type="term" value="F:metallopeptidase activity"/>
    <property type="evidence" value="ECO:0007669"/>
    <property type="project" value="UniProtKB-KW"/>
</dbReference>
<keyword evidence="1" id="KW-0645">Protease</keyword>
<dbReference type="SUPFAM" id="SSF53092">
    <property type="entry name" value="Creatinase/prolidase N-terminal domain"/>
    <property type="match status" value="1"/>
</dbReference>
<dbReference type="GO" id="GO:0046872">
    <property type="term" value="F:metal ion binding"/>
    <property type="evidence" value="ECO:0007669"/>
    <property type="project" value="UniProtKB-KW"/>
</dbReference>
<dbReference type="InterPro" id="IPR000587">
    <property type="entry name" value="Creatinase_N"/>
</dbReference>
<dbReference type="SUPFAM" id="SSF55920">
    <property type="entry name" value="Creatinase/aminopeptidase"/>
    <property type="match status" value="1"/>
</dbReference>
<dbReference type="InterPro" id="IPR036005">
    <property type="entry name" value="Creatinase/aminopeptidase-like"/>
</dbReference>
<feature type="domain" description="Creatinase N-terminal" evidence="7">
    <location>
        <begin position="8"/>
        <end position="135"/>
    </location>
</feature>
<dbReference type="Pfam" id="PF01321">
    <property type="entry name" value="Creatinase_N"/>
    <property type="match status" value="1"/>
</dbReference>
<evidence type="ECO:0000313" key="8">
    <source>
        <dbReference type="EMBL" id="CAA9314800.1"/>
    </source>
</evidence>
<keyword evidence="8" id="KW-0031">Aminopeptidase</keyword>
<keyword evidence="4" id="KW-0482">Metalloprotease</keyword>
<feature type="domain" description="Peptidase M24" evidence="6">
    <location>
        <begin position="144"/>
        <end position="343"/>
    </location>
</feature>
<evidence type="ECO:0000256" key="3">
    <source>
        <dbReference type="ARBA" id="ARBA00022801"/>
    </source>
</evidence>
<evidence type="ECO:0000256" key="1">
    <source>
        <dbReference type="ARBA" id="ARBA00022670"/>
    </source>
</evidence>
<dbReference type="Gene3D" id="3.90.230.10">
    <property type="entry name" value="Creatinase/methionine aminopeptidase superfamily"/>
    <property type="match status" value="1"/>
</dbReference>
<dbReference type="Gene3D" id="3.40.350.10">
    <property type="entry name" value="Creatinase/prolidase N-terminal domain"/>
    <property type="match status" value="1"/>
</dbReference>
<evidence type="ECO:0000259" key="7">
    <source>
        <dbReference type="Pfam" id="PF01321"/>
    </source>
</evidence>
<sequence length="363" mass="39386">MADPRPDRLAALVRALESARLDGVLLTGLANIRYLTGFSGSSALVFVGVRGEVLFVTDFRYKTQVAAEVGDFARVSVEAQSLWTGLWQQLPQLGYVELAGFESAHVLHRDFQRLLDAGARWQWRPTTDLVEALRERKDAGEVALIREAASIAVQALERTLPAIRAGMRELDVAGVLERALREAGSEGFPFATIVASGGRSALPHARSSAKRLEPGDFLLMDFGAEYAGYCADVTRTVVVGRASERQREMYGVVRQANETAAAGVRAGMRGRDADALARDYIERRGFGELFGHSLGHGIGLEVHEAPRLARSTDAPLALGSVVTIEPGVYQAGWGGVRVEDDVHLAAEGPQLLTHFTRELLELV</sequence>
<dbReference type="EMBL" id="CADCTX010000352">
    <property type="protein sequence ID" value="CAA9314800.1"/>
    <property type="molecule type" value="Genomic_DNA"/>
</dbReference>
<dbReference type="PANTHER" id="PTHR46112">
    <property type="entry name" value="AMINOPEPTIDASE"/>
    <property type="match status" value="1"/>
</dbReference>
<evidence type="ECO:0000256" key="2">
    <source>
        <dbReference type="ARBA" id="ARBA00022723"/>
    </source>
</evidence>
<comment type="similarity">
    <text evidence="5">Belongs to the peptidase M24B family.</text>
</comment>
<dbReference type="InterPro" id="IPR001131">
    <property type="entry name" value="Peptidase_M24B_aminopep-P_CS"/>
</dbReference>
<keyword evidence="2 5" id="KW-0479">Metal-binding</keyword>
<organism evidence="8">
    <name type="scientific">uncultured Gemmatimonadaceae bacterium</name>
    <dbReference type="NCBI Taxonomy" id="246130"/>
    <lineage>
        <taxon>Bacteria</taxon>
        <taxon>Pseudomonadati</taxon>
        <taxon>Gemmatimonadota</taxon>
        <taxon>Gemmatimonadia</taxon>
        <taxon>Gemmatimonadales</taxon>
        <taxon>Gemmatimonadaceae</taxon>
        <taxon>environmental samples</taxon>
    </lineage>
</organism>
<dbReference type="InterPro" id="IPR050659">
    <property type="entry name" value="Peptidase_M24B"/>
</dbReference>
<dbReference type="InterPro" id="IPR029149">
    <property type="entry name" value="Creatin/AminoP/Spt16_N"/>
</dbReference>